<comment type="caution">
    <text evidence="2">The sequence shown here is derived from an EMBL/GenBank/DDBJ whole genome shotgun (WGS) entry which is preliminary data.</text>
</comment>
<evidence type="ECO:0000313" key="3">
    <source>
        <dbReference type="Proteomes" id="UP000284562"/>
    </source>
</evidence>
<organism evidence="2 3">
    <name type="scientific">Segatella copri</name>
    <dbReference type="NCBI Taxonomy" id="165179"/>
    <lineage>
        <taxon>Bacteria</taxon>
        <taxon>Pseudomonadati</taxon>
        <taxon>Bacteroidota</taxon>
        <taxon>Bacteroidia</taxon>
        <taxon>Bacteroidales</taxon>
        <taxon>Prevotellaceae</taxon>
        <taxon>Segatella</taxon>
    </lineage>
</organism>
<dbReference type="Proteomes" id="UP000284562">
    <property type="component" value="Unassembled WGS sequence"/>
</dbReference>
<gene>
    <name evidence="2" type="ORF">DW064_11485</name>
</gene>
<evidence type="ECO:0000256" key="1">
    <source>
        <dbReference type="SAM" id="Phobius"/>
    </source>
</evidence>
<keyword evidence="1" id="KW-1133">Transmembrane helix</keyword>
<feature type="transmembrane region" description="Helical" evidence="1">
    <location>
        <begin position="35"/>
        <end position="55"/>
    </location>
</feature>
<accession>A0AA92V492</accession>
<dbReference type="EMBL" id="QRNN01000051">
    <property type="protein sequence ID" value="RHK47524.1"/>
    <property type="molecule type" value="Genomic_DNA"/>
</dbReference>
<evidence type="ECO:0008006" key="4">
    <source>
        <dbReference type="Google" id="ProtNLM"/>
    </source>
</evidence>
<proteinExistence type="predicted"/>
<sequence length="303" mass="35228">MPSDKSILIANWGFLAITIDNMSICKPLRESCYKLVIAILIMILLALICFCLMYEGKNSWLSGYGDILSGVAAAFSGILLYATLVSQNRSFKQERFEITFYNLLNQRTKALESVWFKCEDLEGVLFKQKVYQGELAFAKVWRDIGFMIKSLSKSKFIGIMDDQYMFGKMESYLAAFDVTEQTEEAVENCYCKRVNYRYGLNLKNYEEMKVNVTEKVRYKSCYELLVAHKTFVAERYFRFLDVILSLLEEVKEEKYCKILLAQMSKEELQILNCQALVDDVFHKRLVDAGIDKLLENEFEIINK</sequence>
<protein>
    <recommendedName>
        <fullName evidence="4">Phage abortive infection protein</fullName>
    </recommendedName>
</protein>
<keyword evidence="1" id="KW-0472">Membrane</keyword>
<keyword evidence="1" id="KW-0812">Transmembrane</keyword>
<evidence type="ECO:0000313" key="2">
    <source>
        <dbReference type="EMBL" id="RHK47524.1"/>
    </source>
</evidence>
<dbReference type="AlphaFoldDB" id="A0AA92V492"/>
<name>A0AA92V492_9BACT</name>
<reference evidence="2 3" key="1">
    <citation type="submission" date="2018-08" db="EMBL/GenBank/DDBJ databases">
        <title>A genome reference for cultivated species of the human gut microbiota.</title>
        <authorList>
            <person name="Zou Y."/>
            <person name="Xue W."/>
            <person name="Luo G."/>
        </authorList>
    </citation>
    <scope>NUCLEOTIDE SEQUENCE [LARGE SCALE GENOMIC DNA]</scope>
    <source>
        <strain evidence="2 3">AF43-2</strain>
    </source>
</reference>
<feature type="transmembrane region" description="Helical" evidence="1">
    <location>
        <begin position="67"/>
        <end position="85"/>
    </location>
</feature>